<dbReference type="AlphaFoldDB" id="A0A8H4T0Z5"/>
<accession>A0A8H4T0Z5</accession>
<dbReference type="InterPro" id="IPR051532">
    <property type="entry name" value="Ester_Hydrolysis_Enzymes"/>
</dbReference>
<evidence type="ECO:0000313" key="3">
    <source>
        <dbReference type="Proteomes" id="UP000604273"/>
    </source>
</evidence>
<gene>
    <name evidence="2" type="ORF">FGADI_9037</name>
</gene>
<comment type="caution">
    <text evidence="2">The sequence shown here is derived from an EMBL/GenBank/DDBJ whole genome shotgun (WGS) entry which is preliminary data.</text>
</comment>
<reference evidence="2" key="2">
    <citation type="submission" date="2020-05" db="EMBL/GenBank/DDBJ databases">
        <authorList>
            <person name="Kim H.-S."/>
            <person name="Proctor R.H."/>
            <person name="Brown D.W."/>
        </authorList>
    </citation>
    <scope>NUCLEOTIDE SEQUENCE</scope>
    <source>
        <strain evidence="2">NRRL 45417</strain>
    </source>
</reference>
<dbReference type="GO" id="GO:0004622">
    <property type="term" value="F:phosphatidylcholine lysophospholipase activity"/>
    <property type="evidence" value="ECO:0007669"/>
    <property type="project" value="TreeGrafter"/>
</dbReference>
<name>A0A8H4T0Z5_9HYPO</name>
<sequence>MLLRPLISRSRSIFIADQCPSQSRIIPKISTNVTQASSISHSTKETPQNVALRLMPLGGSITYGVGSSHGNGYRKYLQDLLLANGYTVRMVGSRKAGSMHNNRNEGWRGYRLDQIATKARRSVATVKPNIFTINVGSNDCIQNHSLETFWQRMDNLLEYLWETAPQSTIILSTLLTNADLQLNYKVLDVNRDLIKLFESKAAEQKRIVLANMFSASGPHLDELVDGTHPNNEGYKKMAQIWFEAIQKASANGFFEN</sequence>
<dbReference type="Proteomes" id="UP000604273">
    <property type="component" value="Unassembled WGS sequence"/>
</dbReference>
<feature type="domain" description="SGNH hydrolase-type esterase" evidence="1">
    <location>
        <begin position="57"/>
        <end position="235"/>
    </location>
</feature>
<dbReference type="EMBL" id="JABFAI010000243">
    <property type="protein sequence ID" value="KAF4949266.1"/>
    <property type="molecule type" value="Genomic_DNA"/>
</dbReference>
<proteinExistence type="predicted"/>
<dbReference type="Pfam" id="PF13472">
    <property type="entry name" value="Lipase_GDSL_2"/>
    <property type="match status" value="1"/>
</dbReference>
<dbReference type="PANTHER" id="PTHR30383:SF31">
    <property type="entry name" value="SGNH HYDROLASE-TYPE ESTERASE DOMAIN-CONTAINING PROTEIN-RELATED"/>
    <property type="match status" value="1"/>
</dbReference>
<dbReference type="SUPFAM" id="SSF52266">
    <property type="entry name" value="SGNH hydrolase"/>
    <property type="match status" value="1"/>
</dbReference>
<evidence type="ECO:0000259" key="1">
    <source>
        <dbReference type="Pfam" id="PF13472"/>
    </source>
</evidence>
<dbReference type="InterPro" id="IPR036514">
    <property type="entry name" value="SGNH_hydro_sf"/>
</dbReference>
<reference evidence="2" key="1">
    <citation type="journal article" date="2020" name="BMC Genomics">
        <title>Correction to: Identification and distribution of gene clusters required for synthesis of sphingolipid metabolism inhibitors in diverse species of the filamentous fungus Fusarium.</title>
        <authorList>
            <person name="Kim H.S."/>
            <person name="Lohmar J.M."/>
            <person name="Busman M."/>
            <person name="Brown D.W."/>
            <person name="Naumann T.A."/>
            <person name="Divon H.H."/>
            <person name="Lysoe E."/>
            <person name="Uhlig S."/>
            <person name="Proctor R.H."/>
        </authorList>
    </citation>
    <scope>NUCLEOTIDE SEQUENCE</scope>
    <source>
        <strain evidence="2">NRRL 45417</strain>
    </source>
</reference>
<organism evidence="2 3">
    <name type="scientific">Fusarium gaditjirri</name>
    <dbReference type="NCBI Taxonomy" id="282569"/>
    <lineage>
        <taxon>Eukaryota</taxon>
        <taxon>Fungi</taxon>
        <taxon>Dikarya</taxon>
        <taxon>Ascomycota</taxon>
        <taxon>Pezizomycotina</taxon>
        <taxon>Sordariomycetes</taxon>
        <taxon>Hypocreomycetidae</taxon>
        <taxon>Hypocreales</taxon>
        <taxon>Nectriaceae</taxon>
        <taxon>Fusarium</taxon>
        <taxon>Fusarium nisikadoi species complex</taxon>
    </lineage>
</organism>
<keyword evidence="3" id="KW-1185">Reference proteome</keyword>
<dbReference type="Gene3D" id="3.40.50.1110">
    <property type="entry name" value="SGNH hydrolase"/>
    <property type="match status" value="1"/>
</dbReference>
<dbReference type="PANTHER" id="PTHR30383">
    <property type="entry name" value="THIOESTERASE 1/PROTEASE 1/LYSOPHOSPHOLIPASE L1"/>
    <property type="match status" value="1"/>
</dbReference>
<dbReference type="InterPro" id="IPR013830">
    <property type="entry name" value="SGNH_hydro"/>
</dbReference>
<protein>
    <recommendedName>
        <fullName evidence="1">SGNH hydrolase-type esterase domain-containing protein</fullName>
    </recommendedName>
</protein>
<evidence type="ECO:0000313" key="2">
    <source>
        <dbReference type="EMBL" id="KAF4949266.1"/>
    </source>
</evidence>
<dbReference type="OrthoDB" id="6123at2759"/>
<dbReference type="CDD" id="cd01833">
    <property type="entry name" value="XynB_like"/>
    <property type="match status" value="1"/>
</dbReference>